<reference evidence="2 3" key="1">
    <citation type="submission" date="2020-08" db="EMBL/GenBank/DDBJ databases">
        <title>Sphingomonas sp. sand1-3 16S ribosomal RNA gene Genome sequencing and assembly.</title>
        <authorList>
            <person name="Kang M."/>
        </authorList>
    </citation>
    <scope>NUCLEOTIDE SEQUENCE [LARGE SCALE GENOMIC DNA]</scope>
    <source>
        <strain evidence="3">sand1-3</strain>
    </source>
</reference>
<protein>
    <submittedName>
        <fullName evidence="2">Glycosyltransferase</fullName>
    </submittedName>
</protein>
<evidence type="ECO:0000259" key="1">
    <source>
        <dbReference type="Pfam" id="PF00534"/>
    </source>
</evidence>
<evidence type="ECO:0000313" key="2">
    <source>
        <dbReference type="EMBL" id="QNM83817.1"/>
    </source>
</evidence>
<dbReference type="InterPro" id="IPR001296">
    <property type="entry name" value="Glyco_trans_1"/>
</dbReference>
<name>A0A7G9L5B8_9SPHN</name>
<proteinExistence type="predicted"/>
<dbReference type="RefSeq" id="WP_187480771.1">
    <property type="nucleotide sequence ID" value="NZ_CP060697.1"/>
</dbReference>
<keyword evidence="3" id="KW-1185">Reference proteome</keyword>
<organism evidence="2 3">
    <name type="scientific">Sphingomonas sabuli</name>
    <dbReference type="NCBI Taxonomy" id="2764186"/>
    <lineage>
        <taxon>Bacteria</taxon>
        <taxon>Pseudomonadati</taxon>
        <taxon>Pseudomonadota</taxon>
        <taxon>Alphaproteobacteria</taxon>
        <taxon>Sphingomonadales</taxon>
        <taxon>Sphingomonadaceae</taxon>
        <taxon>Sphingomonas</taxon>
    </lineage>
</organism>
<dbReference type="Proteomes" id="UP000515861">
    <property type="component" value="Chromosome"/>
</dbReference>
<feature type="domain" description="Glycosyl transferase family 1" evidence="1">
    <location>
        <begin position="229"/>
        <end position="330"/>
    </location>
</feature>
<dbReference type="SUPFAM" id="SSF53756">
    <property type="entry name" value="UDP-Glycosyltransferase/glycogen phosphorylase"/>
    <property type="match status" value="1"/>
</dbReference>
<dbReference type="Pfam" id="PF00534">
    <property type="entry name" value="Glycos_transf_1"/>
    <property type="match status" value="1"/>
</dbReference>
<dbReference type="GO" id="GO:0016757">
    <property type="term" value="F:glycosyltransferase activity"/>
    <property type="evidence" value="ECO:0007669"/>
    <property type="project" value="InterPro"/>
</dbReference>
<evidence type="ECO:0000313" key="3">
    <source>
        <dbReference type="Proteomes" id="UP000515861"/>
    </source>
</evidence>
<dbReference type="EMBL" id="CP060697">
    <property type="protein sequence ID" value="QNM83817.1"/>
    <property type="molecule type" value="Genomic_DNA"/>
</dbReference>
<accession>A0A7G9L5B8</accession>
<dbReference type="Gene3D" id="3.40.50.11090">
    <property type="match status" value="1"/>
</dbReference>
<keyword evidence="2" id="KW-0808">Transferase</keyword>
<sequence length="372" mass="40733">MRVIFVLPSAGGGGGAHSIVQEALGLNRLGVGVAIATPGNLAAQFQIRYPELARNGIGNPVYGSTEALGDIIRDYDLAIATTALSVSVVAQARDHSKNTRLKLAYYIQDYEPLFYPPGSREWTEASKSFERLKGGLLFAKTDWLCSVVEANHNIHVRRVKASIDHDVYFPVDRPLYGTMRITAMVRPKTPRRAPKRTIRILEQLAFTYGSKVEISYFGCDAEELASTGLRPSDALQPLGVLDRHQVSSTLRYSDMFLDLSDFQAFGRTGLEGMACGCVPVLPVFGGSGEYAVHGVNSFVVDTRSDDEILNAVDQFVDGRPQRRQEMRDAAIHTALDYSIARAAYSEYELFRDFIGEPAKPAAKAPKPAAKAA</sequence>
<dbReference type="Gene3D" id="3.40.50.2000">
    <property type="entry name" value="Glycogen Phosphorylase B"/>
    <property type="match status" value="1"/>
</dbReference>
<gene>
    <name evidence="2" type="ORF">H8M03_05710</name>
</gene>
<dbReference type="AlphaFoldDB" id="A0A7G9L5B8"/>
<dbReference type="KEGG" id="ssau:H8M03_05710"/>